<dbReference type="Proteomes" id="UP001152656">
    <property type="component" value="Unassembled WGS sequence"/>
</dbReference>
<dbReference type="RefSeq" id="WP_181022855.1">
    <property type="nucleotide sequence ID" value="NZ_CP066300.1"/>
</dbReference>
<evidence type="ECO:0000313" key="2">
    <source>
        <dbReference type="Proteomes" id="UP001152656"/>
    </source>
</evidence>
<reference evidence="1" key="2">
    <citation type="journal article" date="2023" name="Food Microbiol.">
        <title>Evaluation of the fermentation potential of lactic acid bacteria isolated from herbs, fruits and vegetables as starter cultures in nut-based milk alternatives.</title>
        <authorList>
            <person name="Huang W."/>
            <person name="Dong A."/>
            <person name="Pham H.T."/>
            <person name="Zhou C."/>
            <person name="Huo Z."/>
            <person name="Watjen A.P."/>
            <person name="Prakash S."/>
            <person name="Bang-Berthelsen C.H."/>
            <person name="Turner M.S."/>
        </authorList>
    </citation>
    <scope>NUCLEOTIDE SEQUENCE</scope>
    <source>
        <strain evidence="1">581</strain>
    </source>
</reference>
<reference evidence="1" key="1">
    <citation type="submission" date="2022-10" db="EMBL/GenBank/DDBJ databases">
        <authorList>
            <person name="Turner M.S."/>
            <person name="Huang W."/>
        </authorList>
    </citation>
    <scope>NUCLEOTIDE SEQUENCE</scope>
    <source>
        <strain evidence="1">581</strain>
    </source>
</reference>
<evidence type="ECO:0000313" key="1">
    <source>
        <dbReference type="EMBL" id="MDG4981261.1"/>
    </source>
</evidence>
<dbReference type="EMBL" id="JAOWLP010000004">
    <property type="protein sequence ID" value="MDG4981261.1"/>
    <property type="molecule type" value="Genomic_DNA"/>
</dbReference>
<gene>
    <name evidence="1" type="ORF">OGZ39_06275</name>
</gene>
<name>A0A9X4S3E3_9LACT</name>
<accession>A0A9X4S3E3</accession>
<protein>
    <submittedName>
        <fullName evidence="1">Uncharacterized protein</fullName>
    </submittedName>
</protein>
<dbReference type="AlphaFoldDB" id="A0A9X4S3E3"/>
<comment type="caution">
    <text evidence="1">The sequence shown here is derived from an EMBL/GenBank/DDBJ whole genome shotgun (WGS) entry which is preliminary data.</text>
</comment>
<organism evidence="1 2">
    <name type="scientific">Lactococcus lactis</name>
    <dbReference type="NCBI Taxonomy" id="1358"/>
    <lineage>
        <taxon>Bacteria</taxon>
        <taxon>Bacillati</taxon>
        <taxon>Bacillota</taxon>
        <taxon>Bacilli</taxon>
        <taxon>Lactobacillales</taxon>
        <taxon>Streptococcaceae</taxon>
        <taxon>Lactococcus</taxon>
    </lineage>
</organism>
<sequence length="46" mass="5208">MSLSNYMSQSLYLFAVTNFTGSAYNSAKNWVSNKVNAVGKWLKSLW</sequence>
<proteinExistence type="predicted"/>